<feature type="compositionally biased region" description="Basic residues" evidence="1">
    <location>
        <begin position="81"/>
        <end position="90"/>
    </location>
</feature>
<dbReference type="InterPro" id="IPR006623">
    <property type="entry name" value="THEG"/>
</dbReference>
<reference evidence="3" key="1">
    <citation type="submission" date="2025-08" db="UniProtKB">
        <authorList>
            <consortium name="RefSeq"/>
        </authorList>
    </citation>
    <scope>IDENTIFICATION</scope>
    <source>
        <tissue evidence="3">Thorax and Abdomen</tissue>
    </source>
</reference>
<dbReference type="Proteomes" id="UP000829291">
    <property type="component" value="Chromosome 7"/>
</dbReference>
<keyword evidence="2" id="KW-1185">Reference proteome</keyword>
<dbReference type="Pfam" id="PF14912">
    <property type="entry name" value="THEG"/>
    <property type="match status" value="1"/>
</dbReference>
<feature type="compositionally biased region" description="Basic residues" evidence="1">
    <location>
        <begin position="149"/>
        <end position="158"/>
    </location>
</feature>
<dbReference type="RefSeq" id="XP_046600889.1">
    <property type="nucleotide sequence ID" value="XM_046744933.1"/>
</dbReference>
<evidence type="ECO:0000256" key="1">
    <source>
        <dbReference type="SAM" id="MobiDB-lite"/>
    </source>
</evidence>
<gene>
    <name evidence="3" type="primary">LOC107218038</name>
</gene>
<evidence type="ECO:0000313" key="3">
    <source>
        <dbReference type="RefSeq" id="XP_046600889.1"/>
    </source>
</evidence>
<organism evidence="2 3">
    <name type="scientific">Neodiprion lecontei</name>
    <name type="common">Redheaded pine sawfly</name>
    <dbReference type="NCBI Taxonomy" id="441921"/>
    <lineage>
        <taxon>Eukaryota</taxon>
        <taxon>Metazoa</taxon>
        <taxon>Ecdysozoa</taxon>
        <taxon>Arthropoda</taxon>
        <taxon>Hexapoda</taxon>
        <taxon>Insecta</taxon>
        <taxon>Pterygota</taxon>
        <taxon>Neoptera</taxon>
        <taxon>Endopterygota</taxon>
        <taxon>Hymenoptera</taxon>
        <taxon>Tenthredinoidea</taxon>
        <taxon>Diprionidae</taxon>
        <taxon>Diprioninae</taxon>
        <taxon>Neodiprion</taxon>
    </lineage>
</organism>
<feature type="compositionally biased region" description="Basic and acidic residues" evidence="1">
    <location>
        <begin position="159"/>
        <end position="175"/>
    </location>
</feature>
<proteinExistence type="predicted"/>
<feature type="compositionally biased region" description="Basic and acidic residues" evidence="1">
    <location>
        <begin position="92"/>
        <end position="118"/>
    </location>
</feature>
<dbReference type="GeneID" id="107218038"/>
<name>A0ABM3GKU5_NEOLC</name>
<accession>A0ABM3GKU5</accession>
<sequence>MVFDNTKFASERTEEIAKPHIHVSTACRNDAFGVKKSALSASASARVSEMAQPNHPADPVERPPPRKKNAFGAPIFPQPKFGKRLPKVKPYKMGECKDKDNKDKGQANELENTMKKYESVPLYPSIDPCIDPAGAKKQAKARRVAEKAKKARREKRGQKRQEKSDQVKQENDEKK</sequence>
<evidence type="ECO:0000313" key="2">
    <source>
        <dbReference type="Proteomes" id="UP000829291"/>
    </source>
</evidence>
<protein>
    <submittedName>
        <fullName evidence="3">Uncharacterized protein LOC107218038</fullName>
    </submittedName>
</protein>
<feature type="region of interest" description="Disordered" evidence="1">
    <location>
        <begin position="42"/>
        <end position="175"/>
    </location>
</feature>